<protein>
    <submittedName>
        <fullName evidence="1">Uncharacterized protein</fullName>
    </submittedName>
</protein>
<dbReference type="AlphaFoldDB" id="A0A1M5FA64"/>
<organism evidence="1 2">
    <name type="scientific">Flavobacterium fluvii</name>
    <dbReference type="NCBI Taxonomy" id="468056"/>
    <lineage>
        <taxon>Bacteria</taxon>
        <taxon>Pseudomonadati</taxon>
        <taxon>Bacteroidota</taxon>
        <taxon>Flavobacteriia</taxon>
        <taxon>Flavobacteriales</taxon>
        <taxon>Flavobacteriaceae</taxon>
        <taxon>Flavobacterium</taxon>
    </lineage>
</organism>
<evidence type="ECO:0000313" key="2">
    <source>
        <dbReference type="Proteomes" id="UP000184516"/>
    </source>
</evidence>
<dbReference type="EMBL" id="FQWB01000001">
    <property type="protein sequence ID" value="SHF87961.1"/>
    <property type="molecule type" value="Genomic_DNA"/>
</dbReference>
<name>A0A1M5FA64_9FLAO</name>
<evidence type="ECO:0000313" key="1">
    <source>
        <dbReference type="EMBL" id="SHF87961.1"/>
    </source>
</evidence>
<sequence length="462" mass="54154">MFSQTILTSFPLDLKNSKENIQSLSVENVRTHDVFVFATDDNNITILKYNSALFLTNQYTGPLKTLAYKSLIGYSFSEDGNPTLYWSSEGFKNILVIKYYLESKTHKILNFTFPFASQYVVTQFQNNNLFHILAKDRFKQALIVYTFRDEKVEQKIIDFSSFNFQDENTQFVTFNQIIGRNPIEKIEIDEYNPLFKSTKKSKVYMLKDHIILTLDHNPKKTQVFDINLESHDLTEKNFTQSSIQDPKKITNSFYQEDKLYQITASESELLLDIKDYNSSQTIKSIKVSKNDTIHFKNSPLVIQKDNRKPTELKKTKKFLKHLYLLDIGLSVFKNKQNTFITVGGTPKTVDLSYLDYTLFEEDFAPIYQSESVYFESILDSNFEFLHQEEQPLAIDNILYFLSLNKKVTSKNILKYKDYYILGYYDNTAKQYVMRKFTDGFNWENQYLIPKSIFFSKSSPNGN</sequence>
<accession>A0A1M5FA64</accession>
<dbReference type="Proteomes" id="UP000184516">
    <property type="component" value="Unassembled WGS sequence"/>
</dbReference>
<keyword evidence="2" id="KW-1185">Reference proteome</keyword>
<gene>
    <name evidence="1" type="ORF">SAMN05443549_101674</name>
</gene>
<dbReference type="STRING" id="468056.SAMN05443549_101674"/>
<proteinExistence type="predicted"/>
<reference evidence="2" key="1">
    <citation type="submission" date="2016-11" db="EMBL/GenBank/DDBJ databases">
        <authorList>
            <person name="Varghese N."/>
            <person name="Submissions S."/>
        </authorList>
    </citation>
    <scope>NUCLEOTIDE SEQUENCE [LARGE SCALE GENOMIC DNA]</scope>
    <source>
        <strain evidence="2">DSM 19978</strain>
    </source>
</reference>